<protein>
    <recommendedName>
        <fullName evidence="1">CheB-type methylesterase domain-containing protein</fullName>
    </recommendedName>
</protein>
<accession>A0A1E3VHT5</accession>
<dbReference type="GO" id="GO:0008984">
    <property type="term" value="F:protein-glutamate methylesterase activity"/>
    <property type="evidence" value="ECO:0007669"/>
    <property type="project" value="InterPro"/>
</dbReference>
<dbReference type="GO" id="GO:0005737">
    <property type="term" value="C:cytoplasm"/>
    <property type="evidence" value="ECO:0007669"/>
    <property type="project" value="InterPro"/>
</dbReference>
<dbReference type="Gene3D" id="3.40.50.180">
    <property type="entry name" value="Methylesterase CheB, C-terminal domain"/>
    <property type="match status" value="1"/>
</dbReference>
<dbReference type="Pfam" id="PF01339">
    <property type="entry name" value="CheB_methylest"/>
    <property type="match status" value="1"/>
</dbReference>
<evidence type="ECO:0000313" key="3">
    <source>
        <dbReference type="Proteomes" id="UP000094342"/>
    </source>
</evidence>
<organism evidence="2 3">
    <name type="scientific">Sinorhizobium alkalisoli</name>
    <dbReference type="NCBI Taxonomy" id="1752398"/>
    <lineage>
        <taxon>Bacteria</taxon>
        <taxon>Pseudomonadati</taxon>
        <taxon>Pseudomonadota</taxon>
        <taxon>Alphaproteobacteria</taxon>
        <taxon>Hyphomicrobiales</taxon>
        <taxon>Rhizobiaceae</taxon>
        <taxon>Sinorhizobium/Ensifer group</taxon>
        <taxon>Sinorhizobium</taxon>
    </lineage>
</organism>
<dbReference type="GO" id="GO:0006935">
    <property type="term" value="P:chemotaxis"/>
    <property type="evidence" value="ECO:0007669"/>
    <property type="project" value="InterPro"/>
</dbReference>
<dbReference type="EMBL" id="LYBW01000032">
    <property type="protein sequence ID" value="ODR93133.1"/>
    <property type="molecule type" value="Genomic_DNA"/>
</dbReference>
<dbReference type="Proteomes" id="UP000094342">
    <property type="component" value="Unassembled WGS sequence"/>
</dbReference>
<evidence type="ECO:0000313" key="2">
    <source>
        <dbReference type="EMBL" id="ODR93133.1"/>
    </source>
</evidence>
<reference evidence="3" key="1">
    <citation type="submission" date="2016-05" db="EMBL/GenBank/DDBJ databases">
        <authorList>
            <person name="Li Y."/>
        </authorList>
    </citation>
    <scope>NUCLEOTIDE SEQUENCE [LARGE SCALE GENOMIC DNA]</scope>
    <source>
        <strain evidence="3">YIC4027</strain>
    </source>
</reference>
<keyword evidence="3" id="KW-1185">Reference proteome</keyword>
<dbReference type="InterPro" id="IPR035909">
    <property type="entry name" value="CheB_C"/>
</dbReference>
<feature type="domain" description="CheB-type methylesterase" evidence="1">
    <location>
        <begin position="1"/>
        <end position="45"/>
    </location>
</feature>
<dbReference type="SUPFAM" id="SSF52738">
    <property type="entry name" value="Methylesterase CheB, C-terminal domain"/>
    <property type="match status" value="1"/>
</dbReference>
<comment type="caution">
    <text evidence="2">The sequence shown here is derived from an EMBL/GenBank/DDBJ whole genome shotgun (WGS) entry which is preliminary data.</text>
</comment>
<dbReference type="STRING" id="1752398.A8M32_01300"/>
<dbReference type="GO" id="GO:0000156">
    <property type="term" value="F:phosphorelay response regulator activity"/>
    <property type="evidence" value="ECO:0007669"/>
    <property type="project" value="InterPro"/>
</dbReference>
<evidence type="ECO:0000259" key="1">
    <source>
        <dbReference type="Pfam" id="PF01339"/>
    </source>
</evidence>
<sequence>MLAIKDRGGFTIVQEPGEATSRSMPLSAIRHVSVDRVCTLDEMARLFVELANDAPPPDDQTLQRLMQIENRIAGGIFRVEDWWELERMSTPSGLNCPYCHSALYELKDHRVLRYRCRSGHAYSAESLLSGQADTREALLSSLFGALIEEATLAKRLRHEPTFSGDASEGLDERISSLDREANQVSEWLHLMVGLVEPEPRMSGSGLTSAATKPSGEL</sequence>
<name>A0A1E3VHT5_9HYPH</name>
<dbReference type="InterPro" id="IPR000673">
    <property type="entry name" value="Sig_transdc_resp-reg_Me-estase"/>
</dbReference>
<dbReference type="AlphaFoldDB" id="A0A1E3VHT5"/>
<gene>
    <name evidence="2" type="ORF">A8M32_01300</name>
</gene>
<proteinExistence type="predicted"/>